<gene>
    <name evidence="2" type="ORF">NM961_13045</name>
</gene>
<evidence type="ECO:0000256" key="1">
    <source>
        <dbReference type="SAM" id="SignalP"/>
    </source>
</evidence>
<evidence type="ECO:0000313" key="2">
    <source>
        <dbReference type="EMBL" id="MCQ4165639.1"/>
    </source>
</evidence>
<keyword evidence="1" id="KW-0732">Signal</keyword>
<dbReference type="InterPro" id="IPR005618">
    <property type="entry name" value="OMPW"/>
</dbReference>
<dbReference type="SUPFAM" id="SSF56925">
    <property type="entry name" value="OMPA-like"/>
    <property type="match status" value="1"/>
</dbReference>
<reference evidence="2" key="1">
    <citation type="submission" date="2022-07" db="EMBL/GenBank/DDBJ databases">
        <title>Tahibacter sp., a new gammaproteobacterium isolated from the silt sample collected at pig farm.</title>
        <authorList>
            <person name="Chen H."/>
        </authorList>
    </citation>
    <scope>NUCLEOTIDE SEQUENCE</scope>
    <source>
        <strain evidence="2">P2K</strain>
    </source>
</reference>
<dbReference type="Pfam" id="PF03922">
    <property type="entry name" value="OmpW"/>
    <property type="match status" value="1"/>
</dbReference>
<dbReference type="InterPro" id="IPR011250">
    <property type="entry name" value="OMP/PagP_B-barrel"/>
</dbReference>
<dbReference type="Proteomes" id="UP001165498">
    <property type="component" value="Unassembled WGS sequence"/>
</dbReference>
<sequence>MTTRKIAATALFALLLGSAGAQAQDWTFKVGAHQVQPRSDNGRLAGGTLQSDVSGDWRPTFQLEYFLGESWGVELLAATPFKHDVRLNGAKAAEVSHLPPTLSVKYHFNRGGKVSPFVGLGLNYTAFFDVEERGPLAGTHLTLDKSWGAAAHAGLDFALDERWLLAIDVRWMDIDTEARVNGAKVGTVSIDPLAYGVAVGYRF</sequence>
<comment type="caution">
    <text evidence="2">The sequence shown here is derived from an EMBL/GenBank/DDBJ whole genome shotgun (WGS) entry which is preliminary data.</text>
</comment>
<accession>A0ABT1QTM7</accession>
<proteinExistence type="predicted"/>
<evidence type="ECO:0000313" key="3">
    <source>
        <dbReference type="Proteomes" id="UP001165498"/>
    </source>
</evidence>
<protein>
    <submittedName>
        <fullName evidence="2">Outer membrane beta-barrel protein</fullName>
    </submittedName>
</protein>
<dbReference type="PANTHER" id="PTHR36920">
    <property type="match status" value="1"/>
</dbReference>
<name>A0ABT1QTM7_9GAMM</name>
<dbReference type="EMBL" id="JANFQO010000011">
    <property type="protein sequence ID" value="MCQ4165639.1"/>
    <property type="molecule type" value="Genomic_DNA"/>
</dbReference>
<dbReference type="PANTHER" id="PTHR36920:SF1">
    <property type="entry name" value="OUTER MEMBRANE PROTEIN W"/>
    <property type="match status" value="1"/>
</dbReference>
<organism evidence="2 3">
    <name type="scientific">Tahibacter harae</name>
    <dbReference type="NCBI Taxonomy" id="2963937"/>
    <lineage>
        <taxon>Bacteria</taxon>
        <taxon>Pseudomonadati</taxon>
        <taxon>Pseudomonadota</taxon>
        <taxon>Gammaproteobacteria</taxon>
        <taxon>Lysobacterales</taxon>
        <taxon>Rhodanobacteraceae</taxon>
        <taxon>Tahibacter</taxon>
    </lineage>
</organism>
<dbReference type="RefSeq" id="WP_255914830.1">
    <property type="nucleotide sequence ID" value="NZ_JANFQO010000011.1"/>
</dbReference>
<feature type="chain" id="PRO_5046939695" evidence="1">
    <location>
        <begin position="24"/>
        <end position="203"/>
    </location>
</feature>
<keyword evidence="3" id="KW-1185">Reference proteome</keyword>
<dbReference type="Gene3D" id="2.40.160.20">
    <property type="match status" value="1"/>
</dbReference>
<feature type="signal peptide" evidence="1">
    <location>
        <begin position="1"/>
        <end position="23"/>
    </location>
</feature>